<reference evidence="1 2" key="1">
    <citation type="submission" date="2015-01" db="EMBL/GenBank/DDBJ databases">
        <title>Evolution of Trichinella species and genotypes.</title>
        <authorList>
            <person name="Korhonen P.K."/>
            <person name="Edoardo P."/>
            <person name="Giuseppe L.R."/>
            <person name="Gasser R.B."/>
        </authorList>
    </citation>
    <scope>NUCLEOTIDE SEQUENCE [LARGE SCALE GENOMIC DNA]</scope>
    <source>
        <strain evidence="1">ISS141</strain>
    </source>
</reference>
<proteinExistence type="predicted"/>
<dbReference type="AlphaFoldDB" id="A0A0V0YBK0"/>
<dbReference type="EMBL" id="JYDU01000030">
    <property type="protein sequence ID" value="KRX97578.1"/>
    <property type="molecule type" value="Genomic_DNA"/>
</dbReference>
<organism evidence="1 2">
    <name type="scientific">Trichinella pseudospiralis</name>
    <name type="common">Parasitic roundworm</name>
    <dbReference type="NCBI Taxonomy" id="6337"/>
    <lineage>
        <taxon>Eukaryota</taxon>
        <taxon>Metazoa</taxon>
        <taxon>Ecdysozoa</taxon>
        <taxon>Nematoda</taxon>
        <taxon>Enoplea</taxon>
        <taxon>Dorylaimia</taxon>
        <taxon>Trichinellida</taxon>
        <taxon>Trichinellidae</taxon>
        <taxon>Trichinella</taxon>
    </lineage>
</organism>
<protein>
    <submittedName>
        <fullName evidence="1">Uncharacterized protein</fullName>
    </submittedName>
</protein>
<sequence>MRKTALKLSDNIDTITISDWTTQHPYMSLNQDTLAVSIQLWQLLFFDQLHNKEAEFQLSNTSDIVPSCHDQQPQLVL</sequence>
<accession>A0A0V0YBK0</accession>
<dbReference type="Proteomes" id="UP000054815">
    <property type="component" value="Unassembled WGS sequence"/>
</dbReference>
<evidence type="ECO:0000313" key="1">
    <source>
        <dbReference type="EMBL" id="KRX97578.1"/>
    </source>
</evidence>
<name>A0A0V0YBK0_TRIPS</name>
<evidence type="ECO:0000313" key="2">
    <source>
        <dbReference type="Proteomes" id="UP000054815"/>
    </source>
</evidence>
<comment type="caution">
    <text evidence="1">The sequence shown here is derived from an EMBL/GenBank/DDBJ whole genome shotgun (WGS) entry which is preliminary data.</text>
</comment>
<gene>
    <name evidence="1" type="ORF">T4E_4897</name>
</gene>